<accession>A0A1H8LKX9</accession>
<dbReference type="SUPFAM" id="SSF88946">
    <property type="entry name" value="Sigma2 domain of RNA polymerase sigma factors"/>
    <property type="match status" value="1"/>
</dbReference>
<dbReference type="GO" id="GO:0003677">
    <property type="term" value="F:DNA binding"/>
    <property type="evidence" value="ECO:0007669"/>
    <property type="project" value="InterPro"/>
</dbReference>
<evidence type="ECO:0000313" key="6">
    <source>
        <dbReference type="EMBL" id="SEO05810.1"/>
    </source>
</evidence>
<dbReference type="Gene3D" id="1.10.10.10">
    <property type="entry name" value="Winged helix-like DNA-binding domain superfamily/Winged helix DNA-binding domain"/>
    <property type="match status" value="1"/>
</dbReference>
<dbReference type="EMBL" id="FODJ01000003">
    <property type="protein sequence ID" value="SEO05810.1"/>
    <property type="molecule type" value="Genomic_DNA"/>
</dbReference>
<gene>
    <name evidence="6" type="ORF">SAMN04488134_103246</name>
</gene>
<reference evidence="6 7" key="1">
    <citation type="submission" date="2016-10" db="EMBL/GenBank/DDBJ databases">
        <authorList>
            <person name="de Groot N.N."/>
        </authorList>
    </citation>
    <scope>NUCLEOTIDE SEQUENCE [LARGE SCALE GENOMIC DNA]</scope>
    <source>
        <strain evidence="6 7">CGMCC 1.10434</strain>
    </source>
</reference>
<evidence type="ECO:0000313" key="7">
    <source>
        <dbReference type="Proteomes" id="UP000199300"/>
    </source>
</evidence>
<dbReference type="PANTHER" id="PTHR43133">
    <property type="entry name" value="RNA POLYMERASE ECF-TYPE SIGMA FACTO"/>
    <property type="match status" value="1"/>
</dbReference>
<dbReference type="OrthoDB" id="9784984at2"/>
<dbReference type="InterPro" id="IPR014284">
    <property type="entry name" value="RNA_pol_sigma-70_dom"/>
</dbReference>
<dbReference type="STRING" id="872970.SAMN04488134_103246"/>
<dbReference type="NCBIfam" id="TIGR02937">
    <property type="entry name" value="sigma70-ECF"/>
    <property type="match status" value="1"/>
</dbReference>
<dbReference type="InterPro" id="IPR013325">
    <property type="entry name" value="RNA_pol_sigma_r2"/>
</dbReference>
<dbReference type="InterPro" id="IPR039425">
    <property type="entry name" value="RNA_pol_sigma-70-like"/>
</dbReference>
<dbReference type="GO" id="GO:0016987">
    <property type="term" value="F:sigma factor activity"/>
    <property type="evidence" value="ECO:0007669"/>
    <property type="project" value="UniProtKB-KW"/>
</dbReference>
<keyword evidence="2" id="KW-0805">Transcription regulation</keyword>
<evidence type="ECO:0000256" key="4">
    <source>
        <dbReference type="ARBA" id="ARBA00023163"/>
    </source>
</evidence>
<dbReference type="InterPro" id="IPR036388">
    <property type="entry name" value="WH-like_DNA-bd_sf"/>
</dbReference>
<evidence type="ECO:0000259" key="5">
    <source>
        <dbReference type="Pfam" id="PF08281"/>
    </source>
</evidence>
<name>A0A1H8LKX9_9BACI</name>
<organism evidence="6 7">
    <name type="scientific">Amphibacillus marinus</name>
    <dbReference type="NCBI Taxonomy" id="872970"/>
    <lineage>
        <taxon>Bacteria</taxon>
        <taxon>Bacillati</taxon>
        <taxon>Bacillota</taxon>
        <taxon>Bacilli</taxon>
        <taxon>Bacillales</taxon>
        <taxon>Bacillaceae</taxon>
        <taxon>Amphibacillus</taxon>
    </lineage>
</organism>
<dbReference type="Proteomes" id="UP000199300">
    <property type="component" value="Unassembled WGS sequence"/>
</dbReference>
<proteinExistence type="inferred from homology"/>
<sequence>MDSDLLLHVYQKQAKMIYFYLRKNGCHHEDAEDIVQESYTQFMRYCKGVASDKALSYIFTTAINLFRKLLKQRGKEQVIAIDDQLFWSNFSNDRDTETIILAIEQKDEIIHTLASMQDLFRQLLLLKYDFQYSYQQISLLTGLKEETVKTYLYRARKAFYLKWREQHG</sequence>
<comment type="similarity">
    <text evidence="1">Belongs to the sigma-70 factor family. ECF subfamily.</text>
</comment>
<protein>
    <submittedName>
        <fullName evidence="6">RNA polymerase sigma-70 factor, ECF subfamily</fullName>
    </submittedName>
</protein>
<dbReference type="SUPFAM" id="SSF88659">
    <property type="entry name" value="Sigma3 and sigma4 domains of RNA polymerase sigma factors"/>
    <property type="match status" value="1"/>
</dbReference>
<dbReference type="InterPro" id="IPR013324">
    <property type="entry name" value="RNA_pol_sigma_r3/r4-like"/>
</dbReference>
<keyword evidence="3" id="KW-0731">Sigma factor</keyword>
<dbReference type="GO" id="GO:0006352">
    <property type="term" value="P:DNA-templated transcription initiation"/>
    <property type="evidence" value="ECO:0007669"/>
    <property type="project" value="InterPro"/>
</dbReference>
<evidence type="ECO:0000256" key="3">
    <source>
        <dbReference type="ARBA" id="ARBA00023082"/>
    </source>
</evidence>
<dbReference type="PANTHER" id="PTHR43133:SF51">
    <property type="entry name" value="RNA POLYMERASE SIGMA FACTOR"/>
    <property type="match status" value="1"/>
</dbReference>
<dbReference type="AlphaFoldDB" id="A0A1H8LKX9"/>
<dbReference type="RefSeq" id="WP_091496146.1">
    <property type="nucleotide sequence ID" value="NZ_FODJ01000003.1"/>
</dbReference>
<feature type="domain" description="RNA polymerase sigma factor 70 region 4 type 2" evidence="5">
    <location>
        <begin position="108"/>
        <end position="158"/>
    </location>
</feature>
<evidence type="ECO:0000256" key="1">
    <source>
        <dbReference type="ARBA" id="ARBA00010641"/>
    </source>
</evidence>
<keyword evidence="4" id="KW-0804">Transcription</keyword>
<dbReference type="Gene3D" id="1.10.1740.10">
    <property type="match status" value="1"/>
</dbReference>
<dbReference type="Pfam" id="PF08281">
    <property type="entry name" value="Sigma70_r4_2"/>
    <property type="match status" value="1"/>
</dbReference>
<evidence type="ECO:0000256" key="2">
    <source>
        <dbReference type="ARBA" id="ARBA00023015"/>
    </source>
</evidence>
<dbReference type="InterPro" id="IPR013249">
    <property type="entry name" value="RNA_pol_sigma70_r4_t2"/>
</dbReference>
<keyword evidence="7" id="KW-1185">Reference proteome</keyword>